<sequence length="359" mass="40221">MQHTHHQQHPILYYFVGPRTFYVLSLADILRLRTTCTWLRDLFQAPELRQRLSHSLSTQAGLRRTATGQQLLSFDDRQMDVAELLTAVCVVELGGWGEMAEAIDLAMQLGYCQLPIILTAADLHQHKNKMVYMATPHVLAQLKMVGRHIHWGNGLTMRIFQRGGRLRAIKDYNRLELTLNPSLPAGHSYQQYRQPHDPPVRSRITHSGGAVPSHSAFTDSSMSSLVKRVLLSHFGRTHSNAAWNQAGVFIVDRHAGNNRLHILLMESPHVPVEGCSTTTAFCCGAGSDRRHRLVLTDASHSFVAWMDISDRTTGLRVGFFTTEAAEWGVGAAFKNRFPQTTRLARAVLGPDVAARMFGR</sequence>
<dbReference type="EMBL" id="CDMY01000427">
    <property type="protein sequence ID" value="CEM11886.1"/>
    <property type="molecule type" value="Genomic_DNA"/>
</dbReference>
<dbReference type="VEuPathDB" id="CryptoDB:Vbra_15255"/>
<reference evidence="2 3" key="1">
    <citation type="submission" date="2014-11" db="EMBL/GenBank/DDBJ databases">
        <authorList>
            <person name="Zhu J."/>
            <person name="Qi W."/>
            <person name="Song R."/>
        </authorList>
    </citation>
    <scope>NUCLEOTIDE SEQUENCE [LARGE SCALE GENOMIC DNA]</scope>
</reference>
<dbReference type="InParanoid" id="A0A0G4FFE9"/>
<evidence type="ECO:0000313" key="2">
    <source>
        <dbReference type="EMBL" id="CEM11886.1"/>
    </source>
</evidence>
<dbReference type="Proteomes" id="UP000041254">
    <property type="component" value="Unassembled WGS sequence"/>
</dbReference>
<proteinExistence type="predicted"/>
<gene>
    <name evidence="2" type="ORF">Vbra_15255</name>
</gene>
<protein>
    <submittedName>
        <fullName evidence="2">Uncharacterized protein</fullName>
    </submittedName>
</protein>
<organism evidence="2 3">
    <name type="scientific">Vitrella brassicaformis (strain CCMP3155)</name>
    <dbReference type="NCBI Taxonomy" id="1169540"/>
    <lineage>
        <taxon>Eukaryota</taxon>
        <taxon>Sar</taxon>
        <taxon>Alveolata</taxon>
        <taxon>Colpodellida</taxon>
        <taxon>Vitrellaceae</taxon>
        <taxon>Vitrella</taxon>
    </lineage>
</organism>
<evidence type="ECO:0000313" key="3">
    <source>
        <dbReference type="Proteomes" id="UP000041254"/>
    </source>
</evidence>
<feature type="region of interest" description="Disordered" evidence="1">
    <location>
        <begin position="190"/>
        <end position="215"/>
    </location>
</feature>
<dbReference type="AlphaFoldDB" id="A0A0G4FFE9"/>
<dbReference type="PhylomeDB" id="A0A0G4FFE9"/>
<name>A0A0G4FFE9_VITBC</name>
<evidence type="ECO:0000256" key="1">
    <source>
        <dbReference type="SAM" id="MobiDB-lite"/>
    </source>
</evidence>
<accession>A0A0G4FFE9</accession>
<keyword evidence="3" id="KW-1185">Reference proteome</keyword>